<comment type="caution">
    <text evidence="6">The sequence shown here is derived from an EMBL/GenBank/DDBJ whole genome shotgun (WGS) entry which is preliminary data.</text>
</comment>
<dbReference type="AlphaFoldDB" id="A0AAN8RDA9"/>
<evidence type="ECO:0000259" key="4">
    <source>
        <dbReference type="Pfam" id="PF00931"/>
    </source>
</evidence>
<name>A0AAN8RDA9_9PEZI</name>
<dbReference type="Gene3D" id="3.40.50.1580">
    <property type="entry name" value="Nucleoside phosphorylase domain"/>
    <property type="match status" value="1"/>
</dbReference>
<proteinExistence type="predicted"/>
<dbReference type="SMART" id="SM00028">
    <property type="entry name" value="TPR"/>
    <property type="match status" value="5"/>
</dbReference>
<feature type="domain" description="NB-ARC" evidence="4">
    <location>
        <begin position="321"/>
        <end position="475"/>
    </location>
</feature>
<dbReference type="PROSITE" id="PS50005">
    <property type="entry name" value="TPR"/>
    <property type="match status" value="1"/>
</dbReference>
<dbReference type="GO" id="GO:0043531">
    <property type="term" value="F:ADP binding"/>
    <property type="evidence" value="ECO:0007669"/>
    <property type="project" value="InterPro"/>
</dbReference>
<dbReference type="PANTHER" id="PTHR46082">
    <property type="entry name" value="ATP/GTP-BINDING PROTEIN-RELATED"/>
    <property type="match status" value="1"/>
</dbReference>
<dbReference type="SUPFAM" id="SSF53167">
    <property type="entry name" value="Purine and uridine phosphorylases"/>
    <property type="match status" value="1"/>
</dbReference>
<evidence type="ECO:0000313" key="7">
    <source>
        <dbReference type="Proteomes" id="UP001313282"/>
    </source>
</evidence>
<dbReference type="GO" id="GO:0009116">
    <property type="term" value="P:nucleoside metabolic process"/>
    <property type="evidence" value="ECO:0007669"/>
    <property type="project" value="InterPro"/>
</dbReference>
<sequence>MQNPQSLPKSAYTIAWIAALPTELTAALSVLDQIHRDPQDLHRNDKNKYHLGSIHDHNIVITCLPAGGYGTVNAAVVAAQVQLSFPSVELYLLVGIAGGIPTLRDIRLGDVVVSKPEGSFNGVVQYDFGKTVQDGSFKRFGNLDKPSRKLLAAIASLEAKVAQSGRKVEEHLRETYTKYPNLVGEYGHPGTQHDVLYKAEYKHADEQAECDLCSKSEVVIRKNRDSTAPVVHYGLVASGNQVVKHGVTRDRIGQDIGAICFEMEAAGLMDNFQCLVIRVPTYHSPTLKASERIFDIPGILHPRFSGRQKYLDRVEAIFRGNTSKQGTIVSVFGMPGLGKSQMCLKYATDHRDDYDYAFYASASTAEHWLESCDNIIRRLKLPEADLQDQSQRVAALRAWLAGTPNWILIIDDAWSCAVNAVRNILPSGFSGNILLSTRDKFIAEDFSGEEGCIALKEMDADEGRELILKVYNQRNATRNQQNNQSDVCRDIGTLAEMINQELGGLPLALEQGMTCAKQRCWRLDAFLENLQENKQSIMQDPTQTNPHHANITTTLGIALEGLKSHHVALLNIMMMMRPQGLPMGILIDGGPYIESIALNEEGKRGARGRKRWIQRFINRLSGKSRHQKSMSSQLTLQSTEISSVPDVTDEASIKETDTNETFKLMRRALGSEAELSVAIVEMEKSSLIRRGDDGEIWMHDLVREVLLGGLGEQKRKDYLLYAIKIVKWAFPNVDSSSRRPQLEKCRLYLPHAMEVYNLMKSYGLNNADRIHVAELMGQYIADNVGLDDAVNFLDEAVEYRRNVLGVDDEAVVAAWNLAEVYNRKAEPENALAVLQQMLDSVEDLEKKGSLGRVSEYEKFDLLRGIAYMHGNLGRYEEATGKFTDLIAEIEATKPFPHKDLILCEALRTTGRSYYRRGDAAKALEYYEKALEHAKKRSLLEVEFRLERNLNYDIAGALKYLGQTERALEHCQRSLEAGREACGDGHFNTVVQAEVMGYIYKDKGEYARALECFEQVIPAYERIYGKDHVYTKKVIDDAERIRSMT</sequence>
<dbReference type="SUPFAM" id="SSF52540">
    <property type="entry name" value="P-loop containing nucleoside triphosphate hydrolases"/>
    <property type="match status" value="1"/>
</dbReference>
<dbReference type="InterPro" id="IPR000845">
    <property type="entry name" value="Nucleoside_phosphorylase_d"/>
</dbReference>
<dbReference type="Pfam" id="PF01048">
    <property type="entry name" value="PNP_UDP_1"/>
    <property type="match status" value="1"/>
</dbReference>
<accession>A0AAN8RDA9</accession>
<dbReference type="Pfam" id="PF00931">
    <property type="entry name" value="NB-ARC"/>
    <property type="match status" value="1"/>
</dbReference>
<protein>
    <recommendedName>
        <fullName evidence="8">Nucleoside phosphorylase domain-containing protein</fullName>
    </recommendedName>
</protein>
<evidence type="ECO:0000259" key="5">
    <source>
        <dbReference type="Pfam" id="PF01048"/>
    </source>
</evidence>
<dbReference type="InterPro" id="IPR053137">
    <property type="entry name" value="NLR-like"/>
</dbReference>
<dbReference type="Pfam" id="PF07719">
    <property type="entry name" value="TPR_2"/>
    <property type="match status" value="1"/>
</dbReference>
<keyword evidence="1" id="KW-0677">Repeat</keyword>
<dbReference type="InterPro" id="IPR002182">
    <property type="entry name" value="NB-ARC"/>
</dbReference>
<dbReference type="InterPro" id="IPR013105">
    <property type="entry name" value="TPR_2"/>
</dbReference>
<evidence type="ECO:0000256" key="1">
    <source>
        <dbReference type="ARBA" id="ARBA00022737"/>
    </source>
</evidence>
<keyword evidence="7" id="KW-1185">Reference proteome</keyword>
<organism evidence="6 7">
    <name type="scientific">Orbilia javanica</name>
    <dbReference type="NCBI Taxonomy" id="47235"/>
    <lineage>
        <taxon>Eukaryota</taxon>
        <taxon>Fungi</taxon>
        <taxon>Dikarya</taxon>
        <taxon>Ascomycota</taxon>
        <taxon>Pezizomycotina</taxon>
        <taxon>Orbiliomycetes</taxon>
        <taxon>Orbiliales</taxon>
        <taxon>Orbiliaceae</taxon>
        <taxon>Orbilia</taxon>
    </lineage>
</organism>
<keyword evidence="2 3" id="KW-0802">TPR repeat</keyword>
<gene>
    <name evidence="6" type="ORF">TWF718_007492</name>
</gene>
<dbReference type="Gene3D" id="1.25.40.10">
    <property type="entry name" value="Tetratricopeptide repeat domain"/>
    <property type="match status" value="2"/>
</dbReference>
<dbReference type="InterPro" id="IPR019734">
    <property type="entry name" value="TPR_rpt"/>
</dbReference>
<dbReference type="SUPFAM" id="SSF48452">
    <property type="entry name" value="TPR-like"/>
    <property type="match status" value="2"/>
</dbReference>
<dbReference type="Gene3D" id="3.40.50.300">
    <property type="entry name" value="P-loop containing nucleotide triphosphate hydrolases"/>
    <property type="match status" value="1"/>
</dbReference>
<dbReference type="InterPro" id="IPR027417">
    <property type="entry name" value="P-loop_NTPase"/>
</dbReference>
<reference evidence="6 7" key="1">
    <citation type="submission" date="2019-10" db="EMBL/GenBank/DDBJ databases">
        <authorList>
            <person name="Palmer J.M."/>
        </authorList>
    </citation>
    <scope>NUCLEOTIDE SEQUENCE [LARGE SCALE GENOMIC DNA]</scope>
    <source>
        <strain evidence="6 7">TWF718</strain>
    </source>
</reference>
<dbReference type="PANTHER" id="PTHR46082:SF11">
    <property type="entry name" value="AAA+ ATPASE DOMAIN-CONTAINING PROTEIN-RELATED"/>
    <property type="match status" value="1"/>
</dbReference>
<evidence type="ECO:0000256" key="3">
    <source>
        <dbReference type="PROSITE-ProRule" id="PRU00339"/>
    </source>
</evidence>
<feature type="domain" description="Nucleoside phosphorylase" evidence="5">
    <location>
        <begin position="13"/>
        <end position="268"/>
    </location>
</feature>
<dbReference type="Pfam" id="PF13424">
    <property type="entry name" value="TPR_12"/>
    <property type="match status" value="1"/>
</dbReference>
<dbReference type="InterPro" id="IPR035994">
    <property type="entry name" value="Nucleoside_phosphorylase_sf"/>
</dbReference>
<dbReference type="EMBL" id="JAVHNR010000004">
    <property type="protein sequence ID" value="KAK6345581.1"/>
    <property type="molecule type" value="Genomic_DNA"/>
</dbReference>
<evidence type="ECO:0008006" key="8">
    <source>
        <dbReference type="Google" id="ProtNLM"/>
    </source>
</evidence>
<evidence type="ECO:0000313" key="6">
    <source>
        <dbReference type="EMBL" id="KAK6345581.1"/>
    </source>
</evidence>
<dbReference type="GO" id="GO:0003824">
    <property type="term" value="F:catalytic activity"/>
    <property type="evidence" value="ECO:0007669"/>
    <property type="project" value="InterPro"/>
</dbReference>
<evidence type="ECO:0000256" key="2">
    <source>
        <dbReference type="ARBA" id="ARBA00022803"/>
    </source>
</evidence>
<dbReference type="Proteomes" id="UP001313282">
    <property type="component" value="Unassembled WGS sequence"/>
</dbReference>
<dbReference type="InterPro" id="IPR011990">
    <property type="entry name" value="TPR-like_helical_dom_sf"/>
</dbReference>
<feature type="repeat" description="TPR" evidence="3">
    <location>
        <begin position="903"/>
        <end position="936"/>
    </location>
</feature>